<protein>
    <recommendedName>
        <fullName evidence="6">Very short patch repair endonuclease</fullName>
        <ecNumber evidence="6">3.1.-.-</ecNumber>
    </recommendedName>
</protein>
<dbReference type="OrthoDB" id="9801520at2"/>
<proteinExistence type="inferred from homology"/>
<accession>M4NAM5</accession>
<keyword evidence="4 6" id="KW-0378">Hydrolase</keyword>
<evidence type="ECO:0000256" key="2">
    <source>
        <dbReference type="ARBA" id="ARBA00022759"/>
    </source>
</evidence>
<dbReference type="EC" id="3.1.-.-" evidence="6"/>
<dbReference type="NCBIfam" id="TIGR00632">
    <property type="entry name" value="vsr"/>
    <property type="match status" value="1"/>
</dbReference>
<dbReference type="InterPro" id="IPR004603">
    <property type="entry name" value="DNA_mismatch_endonuc_vsr"/>
</dbReference>
<gene>
    <name evidence="7" type="ORF">R2APBS1_0424</name>
</gene>
<evidence type="ECO:0000256" key="5">
    <source>
        <dbReference type="ARBA" id="ARBA00023204"/>
    </source>
</evidence>
<comment type="similarity">
    <text evidence="6">Belongs to the vsr family.</text>
</comment>
<evidence type="ECO:0000256" key="4">
    <source>
        <dbReference type="ARBA" id="ARBA00022801"/>
    </source>
</evidence>
<keyword evidence="3 6" id="KW-0227">DNA damage</keyword>
<dbReference type="Proteomes" id="UP000011859">
    <property type="component" value="Chromosome"/>
</dbReference>
<dbReference type="REBASE" id="61699">
    <property type="entry name" value="V.RdeR2ORF423P"/>
</dbReference>
<dbReference type="SUPFAM" id="SSF52980">
    <property type="entry name" value="Restriction endonuclease-like"/>
    <property type="match status" value="1"/>
</dbReference>
<dbReference type="GO" id="GO:0016787">
    <property type="term" value="F:hydrolase activity"/>
    <property type="evidence" value="ECO:0007669"/>
    <property type="project" value="UniProtKB-KW"/>
</dbReference>
<dbReference type="GO" id="GO:0004519">
    <property type="term" value="F:endonuclease activity"/>
    <property type="evidence" value="ECO:0007669"/>
    <property type="project" value="UniProtKB-KW"/>
</dbReference>
<evidence type="ECO:0000313" key="8">
    <source>
        <dbReference type="Proteomes" id="UP000011859"/>
    </source>
</evidence>
<evidence type="ECO:0000313" key="7">
    <source>
        <dbReference type="EMBL" id="AGG87595.1"/>
    </source>
</evidence>
<keyword evidence="5 6" id="KW-0234">DNA repair</keyword>
<sequence length="159" mass="18505">MDTVSPAIRSRMMSRIRGSDTAPELAVRSCAHRLGLRFRLHVRNLPGRPDLVFPKHRKIIFVHGCFWHRHGCKWTTTPKTRQEFWRQKFLANQSRDRRNIAALEIDGWTVHVIWECETRDMAALEIRLAKLFGLDTLPASVSRQTRPTRRPSGAPRSSR</sequence>
<dbReference type="GO" id="GO:0006298">
    <property type="term" value="P:mismatch repair"/>
    <property type="evidence" value="ECO:0007669"/>
    <property type="project" value="UniProtKB-UniRule"/>
</dbReference>
<dbReference type="KEGG" id="rhd:R2APBS1_0424"/>
<organism evidence="7 8">
    <name type="scientific">Rhodanobacter denitrificans</name>
    <dbReference type="NCBI Taxonomy" id="666685"/>
    <lineage>
        <taxon>Bacteria</taxon>
        <taxon>Pseudomonadati</taxon>
        <taxon>Pseudomonadota</taxon>
        <taxon>Gammaproteobacteria</taxon>
        <taxon>Lysobacterales</taxon>
        <taxon>Rhodanobacteraceae</taxon>
        <taxon>Rhodanobacter</taxon>
    </lineage>
</organism>
<name>M4NAM5_9GAMM</name>
<keyword evidence="1 6" id="KW-0540">Nuclease</keyword>
<dbReference type="Gene3D" id="3.40.960.10">
    <property type="entry name" value="VSR Endonuclease"/>
    <property type="match status" value="1"/>
</dbReference>
<evidence type="ECO:0000256" key="3">
    <source>
        <dbReference type="ARBA" id="ARBA00022763"/>
    </source>
</evidence>
<dbReference type="RefSeq" id="WP_015446669.1">
    <property type="nucleotide sequence ID" value="NC_020541.1"/>
</dbReference>
<dbReference type="eggNOG" id="COG3727">
    <property type="taxonomic scope" value="Bacteria"/>
</dbReference>
<dbReference type="PIRSF" id="PIRSF018267">
    <property type="entry name" value="VSR_endonuc"/>
    <property type="match status" value="1"/>
</dbReference>
<dbReference type="CDD" id="cd00221">
    <property type="entry name" value="Vsr"/>
    <property type="match status" value="1"/>
</dbReference>
<dbReference type="STRING" id="666685.R2APBS1_0424"/>
<dbReference type="AlphaFoldDB" id="M4NAM5"/>
<evidence type="ECO:0000256" key="1">
    <source>
        <dbReference type="ARBA" id="ARBA00022722"/>
    </source>
</evidence>
<keyword evidence="2 6" id="KW-0255">Endonuclease</keyword>
<dbReference type="HOGENOM" id="CLU_111913_3_0_6"/>
<evidence type="ECO:0000256" key="6">
    <source>
        <dbReference type="PIRNR" id="PIRNR018267"/>
    </source>
</evidence>
<dbReference type="Pfam" id="PF03852">
    <property type="entry name" value="Vsr"/>
    <property type="match status" value="1"/>
</dbReference>
<reference evidence="7 8" key="1">
    <citation type="submission" date="2012-04" db="EMBL/GenBank/DDBJ databases">
        <title>Complete genome of Rhodanobacter sp. 2APBS1.</title>
        <authorList>
            <consortium name="US DOE Joint Genome Institute"/>
            <person name="Huntemann M."/>
            <person name="Wei C.-L."/>
            <person name="Han J."/>
            <person name="Detter J.C."/>
            <person name="Han C."/>
            <person name="Tapia R."/>
            <person name="Munk A.C.C."/>
            <person name="Chen A."/>
            <person name="Krypides N."/>
            <person name="Mavromatis K."/>
            <person name="Markowitz V."/>
            <person name="Szeto E."/>
            <person name="Ivanova N."/>
            <person name="Mikhailova N."/>
            <person name="Ovchinnikova G."/>
            <person name="Pagani I."/>
            <person name="Pati A."/>
            <person name="Goodwin L."/>
            <person name="Peters L."/>
            <person name="Pitluck S."/>
            <person name="Woyke T."/>
            <person name="Prakash O."/>
            <person name="Elkins J."/>
            <person name="Brown S."/>
            <person name="Palumbo A."/>
            <person name="Hemme C."/>
            <person name="Zhou J."/>
            <person name="Watson D."/>
            <person name="Jardine P."/>
            <person name="Kostka J."/>
            <person name="Green S."/>
        </authorList>
    </citation>
    <scope>NUCLEOTIDE SEQUENCE [LARGE SCALE GENOMIC DNA]</scope>
    <source>
        <strain evidence="7 8">2APBS1</strain>
    </source>
</reference>
<dbReference type="EMBL" id="CP003470">
    <property type="protein sequence ID" value="AGG87595.1"/>
    <property type="molecule type" value="Genomic_DNA"/>
</dbReference>
<keyword evidence="8" id="KW-1185">Reference proteome</keyword>
<dbReference type="InterPro" id="IPR011335">
    <property type="entry name" value="Restrct_endonuc-II-like"/>
</dbReference>
<comment type="function">
    <text evidence="6">May nick specific sequences that contain T:G mispairs resulting from m5C-deamination.</text>
</comment>